<dbReference type="GO" id="GO:0016114">
    <property type="term" value="P:terpenoid biosynthetic process"/>
    <property type="evidence" value="ECO:0007669"/>
    <property type="project" value="InterPro"/>
</dbReference>
<proteinExistence type="inferred from homology"/>
<dbReference type="Gene3D" id="3.30.413.10">
    <property type="entry name" value="Sulfite Reductase Hemoprotein, domain 1"/>
    <property type="match status" value="1"/>
</dbReference>
<dbReference type="InterPro" id="IPR045854">
    <property type="entry name" value="NO2/SO3_Rdtase_4Fe4S_sf"/>
</dbReference>
<feature type="binding site" evidence="7">
    <location>
        <position position="273"/>
    </location>
    <ligand>
        <name>[4Fe-4S] cluster</name>
        <dbReference type="ChEBI" id="CHEBI:49883"/>
    </ligand>
</feature>
<comment type="function">
    <text evidence="7">Converts 2C-methyl-D-erythritol 2,4-cyclodiphosphate (ME-2,4cPP) into 1-hydroxy-2-methyl-2-(E)-butenyl 4-diphosphate.</text>
</comment>
<evidence type="ECO:0000259" key="9">
    <source>
        <dbReference type="Pfam" id="PF26540"/>
    </source>
</evidence>
<keyword evidence="11" id="KW-1185">Reference proteome</keyword>
<dbReference type="InterPro" id="IPR058578">
    <property type="entry name" value="IspG_TIM"/>
</dbReference>
<evidence type="ECO:0000313" key="11">
    <source>
        <dbReference type="Proteomes" id="UP000190162"/>
    </source>
</evidence>
<feature type="binding site" evidence="7">
    <location>
        <position position="270"/>
    </location>
    <ligand>
        <name>[4Fe-4S] cluster</name>
        <dbReference type="ChEBI" id="CHEBI:49883"/>
    </ligand>
</feature>
<dbReference type="Proteomes" id="UP000190162">
    <property type="component" value="Unassembled WGS sequence"/>
</dbReference>
<dbReference type="GO" id="GO:0019288">
    <property type="term" value="P:isopentenyl diphosphate biosynthetic process, methylerythritol 4-phosphate pathway"/>
    <property type="evidence" value="ECO:0007669"/>
    <property type="project" value="UniProtKB-UniRule"/>
</dbReference>
<dbReference type="HAMAP" id="MF_00159">
    <property type="entry name" value="IspG"/>
    <property type="match status" value="1"/>
</dbReference>
<dbReference type="FunFam" id="3.30.413.10:FF:000002">
    <property type="entry name" value="4-hydroxy-3-methylbut-2-en-1-yl diphosphate synthase (flavodoxin)"/>
    <property type="match status" value="1"/>
</dbReference>
<reference evidence="11" key="1">
    <citation type="submission" date="2017-02" db="EMBL/GenBank/DDBJ databases">
        <authorList>
            <person name="Varghese N."/>
            <person name="Submissions S."/>
        </authorList>
    </citation>
    <scope>NUCLEOTIDE SEQUENCE [LARGE SCALE GENOMIC DNA]</scope>
    <source>
        <strain evidence="11">DSM 22720</strain>
    </source>
</reference>
<evidence type="ECO:0000256" key="1">
    <source>
        <dbReference type="ARBA" id="ARBA00022485"/>
    </source>
</evidence>
<dbReference type="EMBL" id="FUXU01000026">
    <property type="protein sequence ID" value="SKA55254.1"/>
    <property type="molecule type" value="Genomic_DNA"/>
</dbReference>
<dbReference type="SUPFAM" id="SSF56014">
    <property type="entry name" value="Nitrite and sulphite reductase 4Fe-4S domain-like"/>
    <property type="match status" value="1"/>
</dbReference>
<dbReference type="EC" id="1.17.7.3" evidence="7"/>
<dbReference type="Gene3D" id="3.20.20.20">
    <property type="entry name" value="Dihydropteroate synthase-like"/>
    <property type="match status" value="1"/>
</dbReference>
<dbReference type="GO" id="GO:0141197">
    <property type="term" value="F:4-hydroxy-3-methylbut-2-enyl-diphosphate synthase activity (flavodoxin)"/>
    <property type="evidence" value="ECO:0007669"/>
    <property type="project" value="UniProtKB-EC"/>
</dbReference>
<dbReference type="GO" id="GO:0051539">
    <property type="term" value="F:4 iron, 4 sulfur cluster binding"/>
    <property type="evidence" value="ECO:0007669"/>
    <property type="project" value="UniProtKB-UniRule"/>
</dbReference>
<evidence type="ECO:0000256" key="4">
    <source>
        <dbReference type="ARBA" id="ARBA00023004"/>
    </source>
</evidence>
<feature type="domain" description="IspG TIM-barrel" evidence="8">
    <location>
        <begin position="13"/>
        <end position="251"/>
    </location>
</feature>
<feature type="binding site" evidence="7">
    <location>
        <position position="312"/>
    </location>
    <ligand>
        <name>[4Fe-4S] cluster</name>
        <dbReference type="ChEBI" id="CHEBI:49883"/>
    </ligand>
</feature>
<dbReference type="RefSeq" id="WP_078752652.1">
    <property type="nucleotide sequence ID" value="NZ_FUXU01000026.1"/>
</dbReference>
<comment type="pathway">
    <text evidence="7">Isoprenoid biosynthesis; isopentenyl diphosphate biosynthesis via DXP pathway; isopentenyl diphosphate from 1-deoxy-D-xylulose 5-phosphate: step 5/6.</text>
</comment>
<dbReference type="SUPFAM" id="SSF51717">
    <property type="entry name" value="Dihydropteroate synthetase-like"/>
    <property type="match status" value="1"/>
</dbReference>
<dbReference type="UniPathway" id="UPA00056">
    <property type="reaction ID" value="UER00096"/>
</dbReference>
<evidence type="ECO:0000259" key="8">
    <source>
        <dbReference type="Pfam" id="PF04551"/>
    </source>
</evidence>
<evidence type="ECO:0000256" key="7">
    <source>
        <dbReference type="HAMAP-Rule" id="MF_00159"/>
    </source>
</evidence>
<dbReference type="NCBIfam" id="TIGR00612">
    <property type="entry name" value="ispG_gcpE"/>
    <property type="match status" value="1"/>
</dbReference>
<dbReference type="InterPro" id="IPR058579">
    <property type="entry name" value="IspG_C"/>
</dbReference>
<protein>
    <recommendedName>
        <fullName evidence="7">4-hydroxy-3-methylbut-2-en-1-yl diphosphate synthase (flavodoxin)</fullName>
        <ecNumber evidence="7">1.17.7.3</ecNumber>
    </recommendedName>
    <alternativeName>
        <fullName evidence="7">1-hydroxy-2-methyl-2-(E)-butenyl 4-diphosphate synthase</fullName>
    </alternativeName>
</protein>
<dbReference type="Pfam" id="PF04551">
    <property type="entry name" value="GcpE"/>
    <property type="match status" value="1"/>
</dbReference>
<comment type="similarity">
    <text evidence="7">Belongs to the IspG family.</text>
</comment>
<keyword evidence="1 7" id="KW-0004">4Fe-4S</keyword>
<keyword evidence="6 7" id="KW-0414">Isoprene biosynthesis</keyword>
<sequence>MHTESPIIRRPSTRIYVGNVPVGDGAPIAVQSMTNTRTTDVEATVAQIRALEKVGADIVRVSVPTMEAAEAFKLIREQTNMPLVADIHFDYRIALKVAEYGVDCLRINPGNIGNEQRIRSVVDAARDKNIPIRIGVNGGSLERDIQEKYGEPTPAALVESAMRHVDILDRLNFDQFKVSVKASDVFLAVESYRQLAKRIDQPLHLGITEAGGARAGSVKSAVGLGMLLSEGIGDTLRISLAADPVEEIKVGFDILKSLRIRSRGVNFIACPTCSRQEFDVIGTVNALEQRLEDVVLPMDVSIIGCVVNGPGEAEVSHIGVAGGNKRSAYYDDGKRQKERFDNDNLIDQLEAKIRAKAAMLDENNRIDVNTQE</sequence>
<dbReference type="OrthoDB" id="9803214at2"/>
<keyword evidence="2 7" id="KW-0479">Metal-binding</keyword>
<dbReference type="PANTHER" id="PTHR30454:SF0">
    <property type="entry name" value="4-HYDROXY-3-METHYLBUT-2-EN-1-YL DIPHOSPHATE SYNTHASE (FERREDOXIN), CHLOROPLASTIC"/>
    <property type="match status" value="1"/>
</dbReference>
<evidence type="ECO:0000256" key="3">
    <source>
        <dbReference type="ARBA" id="ARBA00023002"/>
    </source>
</evidence>
<gene>
    <name evidence="7" type="primary">ispG</name>
    <name evidence="10" type="ORF">SAMN02745132_02301</name>
</gene>
<evidence type="ECO:0000256" key="6">
    <source>
        <dbReference type="ARBA" id="ARBA00023229"/>
    </source>
</evidence>
<dbReference type="GO" id="GO:0046429">
    <property type="term" value="F:4-hydroxy-3-methylbut-2-en-1-yl diphosphate synthase activity (ferredoxin)"/>
    <property type="evidence" value="ECO:0007669"/>
    <property type="project" value="UniProtKB-UniRule"/>
</dbReference>
<dbReference type="PIRSF" id="PIRSF004640">
    <property type="entry name" value="IspG"/>
    <property type="match status" value="1"/>
</dbReference>
<dbReference type="GO" id="GO:0005506">
    <property type="term" value="F:iron ion binding"/>
    <property type="evidence" value="ECO:0007669"/>
    <property type="project" value="InterPro"/>
</dbReference>
<dbReference type="Pfam" id="PF26540">
    <property type="entry name" value="GcpE_C"/>
    <property type="match status" value="1"/>
</dbReference>
<evidence type="ECO:0000256" key="2">
    <source>
        <dbReference type="ARBA" id="ARBA00022723"/>
    </source>
</evidence>
<name>A0A1T4URB6_9GAMM</name>
<comment type="cofactor">
    <cofactor evidence="7">
        <name>[4Fe-4S] cluster</name>
        <dbReference type="ChEBI" id="CHEBI:49883"/>
    </cofactor>
    <text evidence="7">Binds 1 [4Fe-4S] cluster.</text>
</comment>
<keyword evidence="3 7" id="KW-0560">Oxidoreductase</keyword>
<keyword evidence="4 7" id="KW-0408">Iron</keyword>
<accession>A0A1T4URB6</accession>
<dbReference type="NCBIfam" id="NF001540">
    <property type="entry name" value="PRK00366.1"/>
    <property type="match status" value="1"/>
</dbReference>
<keyword evidence="5 7" id="KW-0411">Iron-sulfur</keyword>
<comment type="catalytic activity">
    <reaction evidence="7">
        <text>(2E)-4-hydroxy-3-methylbut-2-enyl diphosphate + oxidized [flavodoxin] + H2O + 2 H(+) = 2-C-methyl-D-erythritol 2,4-cyclic diphosphate + reduced [flavodoxin]</text>
        <dbReference type="Rhea" id="RHEA:43604"/>
        <dbReference type="Rhea" id="RHEA-COMP:10622"/>
        <dbReference type="Rhea" id="RHEA-COMP:10623"/>
        <dbReference type="ChEBI" id="CHEBI:15377"/>
        <dbReference type="ChEBI" id="CHEBI:15378"/>
        <dbReference type="ChEBI" id="CHEBI:57618"/>
        <dbReference type="ChEBI" id="CHEBI:58210"/>
        <dbReference type="ChEBI" id="CHEBI:58483"/>
        <dbReference type="ChEBI" id="CHEBI:128753"/>
        <dbReference type="EC" id="1.17.7.3"/>
    </reaction>
</comment>
<dbReference type="AlphaFoldDB" id="A0A1T4URB6"/>
<dbReference type="InterPro" id="IPR016425">
    <property type="entry name" value="IspG_bac"/>
</dbReference>
<evidence type="ECO:0000313" key="10">
    <source>
        <dbReference type="EMBL" id="SKA55254.1"/>
    </source>
</evidence>
<dbReference type="FunFam" id="3.20.20.20:FF:000001">
    <property type="entry name" value="4-hydroxy-3-methylbut-2-en-1-yl diphosphate synthase (flavodoxin)"/>
    <property type="match status" value="1"/>
</dbReference>
<evidence type="ECO:0000256" key="5">
    <source>
        <dbReference type="ARBA" id="ARBA00023014"/>
    </source>
</evidence>
<dbReference type="InterPro" id="IPR004588">
    <property type="entry name" value="IspG_bac-typ"/>
</dbReference>
<dbReference type="PANTHER" id="PTHR30454">
    <property type="entry name" value="4-HYDROXY-3-METHYLBUT-2-EN-1-YL DIPHOSPHATE SYNTHASE"/>
    <property type="match status" value="1"/>
</dbReference>
<dbReference type="InterPro" id="IPR011005">
    <property type="entry name" value="Dihydropteroate_synth-like_sf"/>
</dbReference>
<feature type="domain" description="IspG C-terminal" evidence="9">
    <location>
        <begin position="266"/>
        <end position="354"/>
    </location>
</feature>
<feature type="binding site" evidence="7">
    <location>
        <position position="305"/>
    </location>
    <ligand>
        <name>[4Fe-4S] cluster</name>
        <dbReference type="ChEBI" id="CHEBI:49883"/>
    </ligand>
</feature>
<organism evidence="10 11">
    <name type="scientific">Enterovibrio nigricans DSM 22720</name>
    <dbReference type="NCBI Taxonomy" id="1121868"/>
    <lineage>
        <taxon>Bacteria</taxon>
        <taxon>Pseudomonadati</taxon>
        <taxon>Pseudomonadota</taxon>
        <taxon>Gammaproteobacteria</taxon>
        <taxon>Vibrionales</taxon>
        <taxon>Vibrionaceae</taxon>
        <taxon>Enterovibrio</taxon>
    </lineage>
</organism>